<feature type="compositionally biased region" description="Polar residues" evidence="1">
    <location>
        <begin position="77"/>
        <end position="92"/>
    </location>
</feature>
<evidence type="ECO:0000313" key="2">
    <source>
        <dbReference type="EMBL" id="GBM19336.1"/>
    </source>
</evidence>
<feature type="compositionally biased region" description="Basic and acidic residues" evidence="1">
    <location>
        <begin position="93"/>
        <end position="103"/>
    </location>
</feature>
<dbReference type="AlphaFoldDB" id="A0A4Y2DTH1"/>
<evidence type="ECO:0000313" key="3">
    <source>
        <dbReference type="Proteomes" id="UP000499080"/>
    </source>
</evidence>
<name>A0A4Y2DTH1_ARAVE</name>
<comment type="caution">
    <text evidence="2">The sequence shown here is derived from an EMBL/GenBank/DDBJ whole genome shotgun (WGS) entry which is preliminary data.</text>
</comment>
<dbReference type="Proteomes" id="UP000499080">
    <property type="component" value="Unassembled WGS sequence"/>
</dbReference>
<reference evidence="2 3" key="1">
    <citation type="journal article" date="2019" name="Sci. Rep.">
        <title>Orb-weaving spider Araneus ventricosus genome elucidates the spidroin gene catalogue.</title>
        <authorList>
            <person name="Kono N."/>
            <person name="Nakamura H."/>
            <person name="Ohtoshi R."/>
            <person name="Moran D.A.P."/>
            <person name="Shinohara A."/>
            <person name="Yoshida Y."/>
            <person name="Fujiwara M."/>
            <person name="Mori M."/>
            <person name="Tomita M."/>
            <person name="Arakawa K."/>
        </authorList>
    </citation>
    <scope>NUCLEOTIDE SEQUENCE [LARGE SCALE GENOMIC DNA]</scope>
</reference>
<dbReference type="EMBL" id="BGPR01000421">
    <property type="protein sequence ID" value="GBM19336.1"/>
    <property type="molecule type" value="Genomic_DNA"/>
</dbReference>
<gene>
    <name evidence="2" type="ORF">AVEN_200268_1</name>
</gene>
<accession>A0A4Y2DTH1</accession>
<protein>
    <submittedName>
        <fullName evidence="2">Uncharacterized protein</fullName>
    </submittedName>
</protein>
<feature type="region of interest" description="Disordered" evidence="1">
    <location>
        <begin position="66"/>
        <end position="103"/>
    </location>
</feature>
<keyword evidence="3" id="KW-1185">Reference proteome</keyword>
<evidence type="ECO:0000256" key="1">
    <source>
        <dbReference type="SAM" id="MobiDB-lite"/>
    </source>
</evidence>
<proteinExistence type="predicted"/>
<organism evidence="2 3">
    <name type="scientific">Araneus ventricosus</name>
    <name type="common">Orbweaver spider</name>
    <name type="synonym">Epeira ventricosa</name>
    <dbReference type="NCBI Taxonomy" id="182803"/>
    <lineage>
        <taxon>Eukaryota</taxon>
        <taxon>Metazoa</taxon>
        <taxon>Ecdysozoa</taxon>
        <taxon>Arthropoda</taxon>
        <taxon>Chelicerata</taxon>
        <taxon>Arachnida</taxon>
        <taxon>Araneae</taxon>
        <taxon>Araneomorphae</taxon>
        <taxon>Entelegynae</taxon>
        <taxon>Araneoidea</taxon>
        <taxon>Araneidae</taxon>
        <taxon>Araneus</taxon>
    </lineage>
</organism>
<sequence length="103" mass="11513">MIPCDTPGRGDYIKERLDDRGNVDRWDRLGARTPWFYPLCELAHIHGGSTVEPGFGRGVPVAEALPLGHRDPHGQMRRTTLTPLLNSPTFHTTPEKGHLTSME</sequence>